<dbReference type="RefSeq" id="YP_009006011.1">
    <property type="nucleotide sequence ID" value="NC_023566.1"/>
</dbReference>
<sequence>MKQVGWAYNDKRWSIDRWHVTSMDSQPVAIAGRAIKPVYIDPIPTANCQQCGRIIDTREASEGGDDFGCETSPNIWYCSVACEEVGNDYLSSLMDDMFKGTDNADQTVKRNQS</sequence>
<dbReference type="Proteomes" id="UP000019367">
    <property type="component" value="Segment"/>
</dbReference>
<gene>
    <name evidence="1" type="ORF">P106B_85</name>
</gene>
<proteinExistence type="predicted"/>
<dbReference type="EMBL" id="KF977490">
    <property type="protein sequence ID" value="AHJ10768.1"/>
    <property type="molecule type" value="Genomic_DNA"/>
</dbReference>
<evidence type="ECO:0000313" key="2">
    <source>
        <dbReference type="Proteomes" id="UP000019367"/>
    </source>
</evidence>
<accession>W6E9U0</accession>
<organism evidence="1 2">
    <name type="scientific">Rhizobium phage vB_RglS_P106B</name>
    <dbReference type="NCBI Taxonomy" id="1458697"/>
    <lineage>
        <taxon>Viruses</taxon>
        <taxon>Duplodnaviria</taxon>
        <taxon>Heunggongvirae</taxon>
        <taxon>Uroviricota</taxon>
        <taxon>Caudoviricetes</taxon>
        <taxon>Rigallicvirus</taxon>
        <taxon>Rigallicvirus P106B</taxon>
    </lineage>
</organism>
<dbReference type="GeneID" id="18503031"/>
<name>W6E9U0_9CAUD</name>
<evidence type="ECO:0000313" key="1">
    <source>
        <dbReference type="EMBL" id="AHJ10768.1"/>
    </source>
</evidence>
<dbReference type="KEGG" id="vg:18503031"/>
<keyword evidence="2" id="KW-1185">Reference proteome</keyword>
<protein>
    <submittedName>
        <fullName evidence="1">Uncharacterized protein</fullName>
    </submittedName>
</protein>
<reference evidence="1 2" key="1">
    <citation type="journal article" date="2015" name="Microbiology">
        <title>Genomic and phenotypic characterization of Rhizobium gallicum phage vB_RglS_P106B.</title>
        <authorList>
            <person name="Halmillawewa A.P."/>
            <person name="Restrepo-Cordoba M."/>
            <person name="Yost C.K."/>
            <person name="Hynes M.F."/>
        </authorList>
    </citation>
    <scope>NUCLEOTIDE SEQUENCE [LARGE SCALE GENOMIC DNA]</scope>
</reference>